<dbReference type="InterPro" id="IPR002156">
    <property type="entry name" value="RNaseH_domain"/>
</dbReference>
<gene>
    <name evidence="2" type="ORF">F2Q69_00018398</name>
</gene>
<dbReference type="GO" id="GO:0003676">
    <property type="term" value="F:nucleic acid binding"/>
    <property type="evidence" value="ECO:0007669"/>
    <property type="project" value="InterPro"/>
</dbReference>
<name>A0A8S9QCP8_BRACR</name>
<dbReference type="InterPro" id="IPR044730">
    <property type="entry name" value="RNase_H-like_dom_plant"/>
</dbReference>
<dbReference type="PANTHER" id="PTHR47074:SF11">
    <property type="entry name" value="REVERSE TRANSCRIPTASE-LIKE PROTEIN"/>
    <property type="match status" value="1"/>
</dbReference>
<sequence length="310" mass="34931">MLKQPEGLLGRVLLSNYCPKGNLLRCIPPNTTSHGWQSILVGRDLLLENLGWVVGDGASIQIWEDPWLSLNSPTRPMGPATKDSALLTVRDLIHEGSGEWNRNLIQALLPFEEERILRLKPSSKGAPDVLKWLGEKQGEYSVKTRRNKLKFENHAGSPVETLTQAIISATEWENAHEQEERGHHTRLSWIVMNAEQRTIGKRRASFTASVLIAEGMALREAILECRVRCLKEVRFESDSVQLIRAINLRSPNLEIYGIAEDTILLSAYFDVVVFVWIPRERNCEADGIAKRALALYEQEVGEAELLPPPN</sequence>
<evidence type="ECO:0000313" key="2">
    <source>
        <dbReference type="EMBL" id="KAF3539050.1"/>
    </source>
</evidence>
<evidence type="ECO:0000313" key="3">
    <source>
        <dbReference type="Proteomes" id="UP000712600"/>
    </source>
</evidence>
<dbReference type="CDD" id="cd06222">
    <property type="entry name" value="RNase_H_like"/>
    <property type="match status" value="1"/>
</dbReference>
<dbReference type="GO" id="GO:0004523">
    <property type="term" value="F:RNA-DNA hybrid ribonuclease activity"/>
    <property type="evidence" value="ECO:0007669"/>
    <property type="project" value="InterPro"/>
</dbReference>
<dbReference type="AlphaFoldDB" id="A0A8S9QCP8"/>
<dbReference type="InterPro" id="IPR036397">
    <property type="entry name" value="RNaseH_sf"/>
</dbReference>
<dbReference type="Proteomes" id="UP000712600">
    <property type="component" value="Unassembled WGS sequence"/>
</dbReference>
<reference evidence="2" key="1">
    <citation type="submission" date="2019-12" db="EMBL/GenBank/DDBJ databases">
        <title>Genome sequencing and annotation of Brassica cretica.</title>
        <authorList>
            <person name="Studholme D.J."/>
            <person name="Sarris P."/>
        </authorList>
    </citation>
    <scope>NUCLEOTIDE SEQUENCE</scope>
    <source>
        <strain evidence="2">PFS-109/04</strain>
        <tissue evidence="2">Leaf</tissue>
    </source>
</reference>
<dbReference type="EMBL" id="QGKX02001290">
    <property type="protein sequence ID" value="KAF3539050.1"/>
    <property type="molecule type" value="Genomic_DNA"/>
</dbReference>
<accession>A0A8S9QCP8</accession>
<protein>
    <recommendedName>
        <fullName evidence="1">RNase H type-1 domain-containing protein</fullName>
    </recommendedName>
</protein>
<comment type="caution">
    <text evidence="2">The sequence shown here is derived from an EMBL/GenBank/DDBJ whole genome shotgun (WGS) entry which is preliminary data.</text>
</comment>
<feature type="domain" description="RNase H type-1" evidence="1">
    <location>
        <begin position="185"/>
        <end position="292"/>
    </location>
</feature>
<dbReference type="PANTHER" id="PTHR47074">
    <property type="entry name" value="BNAC02G40300D PROTEIN"/>
    <property type="match status" value="1"/>
</dbReference>
<dbReference type="Pfam" id="PF13456">
    <property type="entry name" value="RVT_3"/>
    <property type="match status" value="1"/>
</dbReference>
<organism evidence="2 3">
    <name type="scientific">Brassica cretica</name>
    <name type="common">Mustard</name>
    <dbReference type="NCBI Taxonomy" id="69181"/>
    <lineage>
        <taxon>Eukaryota</taxon>
        <taxon>Viridiplantae</taxon>
        <taxon>Streptophyta</taxon>
        <taxon>Embryophyta</taxon>
        <taxon>Tracheophyta</taxon>
        <taxon>Spermatophyta</taxon>
        <taxon>Magnoliopsida</taxon>
        <taxon>eudicotyledons</taxon>
        <taxon>Gunneridae</taxon>
        <taxon>Pentapetalae</taxon>
        <taxon>rosids</taxon>
        <taxon>malvids</taxon>
        <taxon>Brassicales</taxon>
        <taxon>Brassicaceae</taxon>
        <taxon>Brassiceae</taxon>
        <taxon>Brassica</taxon>
    </lineage>
</organism>
<dbReference type="Gene3D" id="3.30.420.10">
    <property type="entry name" value="Ribonuclease H-like superfamily/Ribonuclease H"/>
    <property type="match status" value="1"/>
</dbReference>
<dbReference type="InterPro" id="IPR052929">
    <property type="entry name" value="RNase_H-like_EbsB-rel"/>
</dbReference>
<dbReference type="InterPro" id="IPR012337">
    <property type="entry name" value="RNaseH-like_sf"/>
</dbReference>
<proteinExistence type="predicted"/>
<dbReference type="SUPFAM" id="SSF53098">
    <property type="entry name" value="Ribonuclease H-like"/>
    <property type="match status" value="1"/>
</dbReference>
<evidence type="ECO:0000259" key="1">
    <source>
        <dbReference type="Pfam" id="PF13456"/>
    </source>
</evidence>